<gene>
    <name evidence="2" type="ORF">M124_3756</name>
</gene>
<comment type="caution">
    <text evidence="2">The sequence shown here is derived from an EMBL/GenBank/DDBJ whole genome shotgun (WGS) entry which is preliminary data.</text>
</comment>
<sequence>MQKFRLTMLFIICGNGFAYAQTFNETPIPAFTLHKEMKTPQIFKLPEIKNTLSETNPAFNNSMPLVKQYELRKKFSYLDPVFTGYFNQQQYRLFNSRYFGYELYGSSYSLRGVGTQNMAGGRLVYRLNRQLAIRIGGNAYQYRSNGRMFNDFTLNADLTYRLNNWLTAYIYGQYRLDCNPNSGVQGFPLSPQSHYGASFRINLLERKEYGLDLNLGTDRSYNAATRQWENTYKIGPTIRLK</sequence>
<feature type="signal peptide" evidence="1">
    <location>
        <begin position="1"/>
        <end position="20"/>
    </location>
</feature>
<evidence type="ECO:0000256" key="1">
    <source>
        <dbReference type="SAM" id="SignalP"/>
    </source>
</evidence>
<feature type="chain" id="PRO_5001476016" description="DUF481 domain-containing protein" evidence="1">
    <location>
        <begin position="21"/>
        <end position="241"/>
    </location>
</feature>
<dbReference type="PATRIC" id="fig|1339315.3.peg.4394"/>
<keyword evidence="1" id="KW-0732">Signal</keyword>
<evidence type="ECO:0000313" key="3">
    <source>
        <dbReference type="Proteomes" id="UP000020529"/>
    </source>
</evidence>
<protein>
    <recommendedName>
        <fullName evidence="4">DUF481 domain-containing protein</fullName>
    </recommendedName>
</protein>
<proteinExistence type="predicted"/>
<organism evidence="2 3">
    <name type="scientific">Bacteroides fragilis str. 3988T(B)14</name>
    <dbReference type="NCBI Taxonomy" id="1339315"/>
    <lineage>
        <taxon>Bacteria</taxon>
        <taxon>Pseudomonadati</taxon>
        <taxon>Bacteroidota</taxon>
        <taxon>Bacteroidia</taxon>
        <taxon>Bacteroidales</taxon>
        <taxon>Bacteroidaceae</taxon>
        <taxon>Bacteroides</taxon>
    </lineage>
</organism>
<dbReference type="Proteomes" id="UP000020529">
    <property type="component" value="Unassembled WGS sequence"/>
</dbReference>
<evidence type="ECO:0000313" key="2">
    <source>
        <dbReference type="EMBL" id="EXY72534.1"/>
    </source>
</evidence>
<reference evidence="2 3" key="1">
    <citation type="submission" date="2014-02" db="EMBL/GenBank/DDBJ databases">
        <authorList>
            <person name="Sears C."/>
            <person name="Carroll K."/>
            <person name="Sack B.R."/>
            <person name="Qadri F."/>
            <person name="Myers L.L."/>
            <person name="Chung G.-T."/>
            <person name="Escheverria P."/>
            <person name="Fraser C.M."/>
            <person name="Sadzewicz L."/>
            <person name="Shefchek K.A."/>
            <person name="Tallon L."/>
            <person name="Das S.P."/>
            <person name="Daugherty S."/>
            <person name="Mongodin E.F."/>
        </authorList>
    </citation>
    <scope>NUCLEOTIDE SEQUENCE [LARGE SCALE GENOMIC DNA]</scope>
    <source>
        <strain evidence="3">3988T(B)14</strain>
    </source>
</reference>
<dbReference type="EMBL" id="JGCY01000403">
    <property type="protein sequence ID" value="EXY72534.1"/>
    <property type="molecule type" value="Genomic_DNA"/>
</dbReference>
<accession>A0A015SJX7</accession>
<name>A0A015SJX7_BACFG</name>
<evidence type="ECO:0008006" key="4">
    <source>
        <dbReference type="Google" id="ProtNLM"/>
    </source>
</evidence>
<dbReference type="AlphaFoldDB" id="A0A015SJX7"/>